<dbReference type="Pfam" id="PF00392">
    <property type="entry name" value="GntR"/>
    <property type="match status" value="1"/>
</dbReference>
<dbReference type="SUPFAM" id="SSF46785">
    <property type="entry name" value="Winged helix' DNA-binding domain"/>
    <property type="match status" value="1"/>
</dbReference>
<keyword evidence="6" id="KW-1185">Reference proteome</keyword>
<organism evidence="5 6">
    <name type="scientific">Lentihominibacter faecis</name>
    <dbReference type="NCBI Taxonomy" id="2764712"/>
    <lineage>
        <taxon>Bacteria</taxon>
        <taxon>Bacillati</taxon>
        <taxon>Bacillota</taxon>
        <taxon>Clostridia</taxon>
        <taxon>Peptostreptococcales</taxon>
        <taxon>Anaerovoracaceae</taxon>
        <taxon>Lentihominibacter</taxon>
    </lineage>
</organism>
<evidence type="ECO:0000313" key="5">
    <source>
        <dbReference type="EMBL" id="MBC5998678.1"/>
    </source>
</evidence>
<dbReference type="InterPro" id="IPR008920">
    <property type="entry name" value="TF_FadR/GntR_C"/>
</dbReference>
<name>A0A923N9N6_9FIRM</name>
<accession>A0A923N9N6</accession>
<sequence>MVTYKFPGDKEKNGGPISNSLLSKLQKDILTGKLKAGQKLTEQELCREYEVSRTPVREALRQLETDGLVENILNRGAFVIGMSEQDYEDMFEMRKIYEIQAVKWAIERITEEEMDRLEETFEFMEFYTLRKDIDKMLTINTGFHQVIYEASHNRMLRKLLSSYQSFLKYKGAEAVYEDDYLQTVLEEHRDIFKAFKDKDVKAGALAMENHIDRAKERRCGL</sequence>
<dbReference type="GO" id="GO:0003677">
    <property type="term" value="F:DNA binding"/>
    <property type="evidence" value="ECO:0007669"/>
    <property type="project" value="UniProtKB-KW"/>
</dbReference>
<dbReference type="PROSITE" id="PS50949">
    <property type="entry name" value="HTH_GNTR"/>
    <property type="match status" value="1"/>
</dbReference>
<dbReference type="InterPro" id="IPR036388">
    <property type="entry name" value="WH-like_DNA-bd_sf"/>
</dbReference>
<proteinExistence type="predicted"/>
<dbReference type="GO" id="GO:0003700">
    <property type="term" value="F:DNA-binding transcription factor activity"/>
    <property type="evidence" value="ECO:0007669"/>
    <property type="project" value="InterPro"/>
</dbReference>
<dbReference type="Gene3D" id="1.20.120.530">
    <property type="entry name" value="GntR ligand-binding domain-like"/>
    <property type="match status" value="1"/>
</dbReference>
<dbReference type="SMART" id="SM00345">
    <property type="entry name" value="HTH_GNTR"/>
    <property type="match status" value="1"/>
</dbReference>
<dbReference type="InterPro" id="IPR011711">
    <property type="entry name" value="GntR_C"/>
</dbReference>
<dbReference type="Proteomes" id="UP000644115">
    <property type="component" value="Unassembled WGS sequence"/>
</dbReference>
<evidence type="ECO:0000256" key="3">
    <source>
        <dbReference type="ARBA" id="ARBA00023163"/>
    </source>
</evidence>
<dbReference type="PANTHER" id="PTHR43537:SF5">
    <property type="entry name" value="UXU OPERON TRANSCRIPTIONAL REGULATOR"/>
    <property type="match status" value="1"/>
</dbReference>
<feature type="domain" description="HTH gntR-type" evidence="4">
    <location>
        <begin position="15"/>
        <end position="82"/>
    </location>
</feature>
<dbReference type="EMBL" id="JACRWC010000027">
    <property type="protein sequence ID" value="MBC5998678.1"/>
    <property type="molecule type" value="Genomic_DNA"/>
</dbReference>
<keyword evidence="3" id="KW-0804">Transcription</keyword>
<evidence type="ECO:0000256" key="2">
    <source>
        <dbReference type="ARBA" id="ARBA00023125"/>
    </source>
</evidence>
<dbReference type="Gene3D" id="1.10.10.10">
    <property type="entry name" value="Winged helix-like DNA-binding domain superfamily/Winged helix DNA-binding domain"/>
    <property type="match status" value="1"/>
</dbReference>
<dbReference type="CDD" id="cd07377">
    <property type="entry name" value="WHTH_GntR"/>
    <property type="match status" value="1"/>
</dbReference>
<keyword evidence="2" id="KW-0238">DNA-binding</keyword>
<evidence type="ECO:0000256" key="1">
    <source>
        <dbReference type="ARBA" id="ARBA00023015"/>
    </source>
</evidence>
<reference evidence="5" key="1">
    <citation type="submission" date="2020-08" db="EMBL/GenBank/DDBJ databases">
        <authorList>
            <person name="Liu C."/>
            <person name="Sun Q."/>
        </authorList>
    </citation>
    <scope>NUCLEOTIDE SEQUENCE</scope>
    <source>
        <strain evidence="5">BX16</strain>
    </source>
</reference>
<dbReference type="PRINTS" id="PR00035">
    <property type="entry name" value="HTHGNTR"/>
</dbReference>
<dbReference type="AlphaFoldDB" id="A0A923N9N6"/>
<dbReference type="RefSeq" id="WP_177264686.1">
    <property type="nucleotide sequence ID" value="NZ_JACRWC010000027.1"/>
</dbReference>
<dbReference type="PANTHER" id="PTHR43537">
    <property type="entry name" value="TRANSCRIPTIONAL REGULATOR, GNTR FAMILY"/>
    <property type="match status" value="1"/>
</dbReference>
<keyword evidence="1" id="KW-0805">Transcription regulation</keyword>
<dbReference type="SMART" id="SM00895">
    <property type="entry name" value="FCD"/>
    <property type="match status" value="1"/>
</dbReference>
<dbReference type="InterPro" id="IPR036390">
    <property type="entry name" value="WH_DNA-bd_sf"/>
</dbReference>
<protein>
    <submittedName>
        <fullName evidence="5">GntR family transcriptional regulator</fullName>
    </submittedName>
</protein>
<evidence type="ECO:0000313" key="6">
    <source>
        <dbReference type="Proteomes" id="UP000644115"/>
    </source>
</evidence>
<gene>
    <name evidence="5" type="ORF">H8876_01400</name>
</gene>
<dbReference type="SUPFAM" id="SSF48008">
    <property type="entry name" value="GntR ligand-binding domain-like"/>
    <property type="match status" value="1"/>
</dbReference>
<comment type="caution">
    <text evidence="5">The sequence shown here is derived from an EMBL/GenBank/DDBJ whole genome shotgun (WGS) entry which is preliminary data.</text>
</comment>
<dbReference type="Pfam" id="PF07729">
    <property type="entry name" value="FCD"/>
    <property type="match status" value="1"/>
</dbReference>
<dbReference type="InterPro" id="IPR000524">
    <property type="entry name" value="Tscrpt_reg_HTH_GntR"/>
</dbReference>
<evidence type="ECO:0000259" key="4">
    <source>
        <dbReference type="PROSITE" id="PS50949"/>
    </source>
</evidence>